<dbReference type="Gene3D" id="3.30.420.10">
    <property type="entry name" value="Ribonuclease H-like superfamily/Ribonuclease H"/>
    <property type="match status" value="1"/>
</dbReference>
<name>A0AA88U3Y8_9ASTE</name>
<dbReference type="InterPro" id="IPR012337">
    <property type="entry name" value="RNaseH-like_sf"/>
</dbReference>
<dbReference type="GO" id="GO:0003676">
    <property type="term" value="F:nucleic acid binding"/>
    <property type="evidence" value="ECO:0007669"/>
    <property type="project" value="InterPro"/>
</dbReference>
<protein>
    <recommendedName>
        <fullName evidence="3">3'-5' exonuclease domain-containing protein</fullName>
    </recommendedName>
</protein>
<keyword evidence="2" id="KW-0378">Hydrolase</keyword>
<dbReference type="InterPro" id="IPR036397">
    <property type="entry name" value="RNaseH_sf"/>
</dbReference>
<evidence type="ECO:0000256" key="2">
    <source>
        <dbReference type="ARBA" id="ARBA00022801"/>
    </source>
</evidence>
<dbReference type="InterPro" id="IPR051132">
    <property type="entry name" value="3-5_Exonuclease_domain"/>
</dbReference>
<dbReference type="EMBL" id="JAVXUO010002988">
    <property type="protein sequence ID" value="KAK2967771.1"/>
    <property type="molecule type" value="Genomic_DNA"/>
</dbReference>
<dbReference type="SUPFAM" id="SSF53098">
    <property type="entry name" value="Ribonuclease H-like"/>
    <property type="match status" value="1"/>
</dbReference>
<keyword evidence="5" id="KW-1185">Reference proteome</keyword>
<dbReference type="Proteomes" id="UP001187471">
    <property type="component" value="Unassembled WGS sequence"/>
</dbReference>
<keyword evidence="1" id="KW-0540">Nuclease</keyword>
<dbReference type="PANTHER" id="PTHR13620">
    <property type="entry name" value="3-5 EXONUCLEASE"/>
    <property type="match status" value="1"/>
</dbReference>
<evidence type="ECO:0000313" key="5">
    <source>
        <dbReference type="Proteomes" id="UP001187471"/>
    </source>
</evidence>
<dbReference type="AlphaFoldDB" id="A0AA88U3Y8"/>
<organism evidence="4 5">
    <name type="scientific">Escallonia rubra</name>
    <dbReference type="NCBI Taxonomy" id="112253"/>
    <lineage>
        <taxon>Eukaryota</taxon>
        <taxon>Viridiplantae</taxon>
        <taxon>Streptophyta</taxon>
        <taxon>Embryophyta</taxon>
        <taxon>Tracheophyta</taxon>
        <taxon>Spermatophyta</taxon>
        <taxon>Magnoliopsida</taxon>
        <taxon>eudicotyledons</taxon>
        <taxon>Gunneridae</taxon>
        <taxon>Pentapetalae</taxon>
        <taxon>asterids</taxon>
        <taxon>campanulids</taxon>
        <taxon>Escalloniales</taxon>
        <taxon>Escalloniaceae</taxon>
        <taxon>Escallonia</taxon>
    </lineage>
</organism>
<dbReference type="GO" id="GO:0008408">
    <property type="term" value="F:3'-5' exonuclease activity"/>
    <property type="evidence" value="ECO:0007669"/>
    <property type="project" value="InterPro"/>
</dbReference>
<dbReference type="InterPro" id="IPR002562">
    <property type="entry name" value="3'-5'_exonuclease_dom"/>
</dbReference>
<dbReference type="PANTHER" id="PTHR13620:SF105">
    <property type="entry name" value="OS01G0737700 PROTEIN"/>
    <property type="match status" value="1"/>
</dbReference>
<accession>A0AA88U3Y8</accession>
<dbReference type="GO" id="GO:0006139">
    <property type="term" value="P:nucleobase-containing compound metabolic process"/>
    <property type="evidence" value="ECO:0007669"/>
    <property type="project" value="InterPro"/>
</dbReference>
<reference evidence="4" key="1">
    <citation type="submission" date="2022-12" db="EMBL/GenBank/DDBJ databases">
        <title>Draft genome assemblies for two species of Escallonia (Escalloniales).</title>
        <authorList>
            <person name="Chanderbali A."/>
            <person name="Dervinis C."/>
            <person name="Anghel I."/>
            <person name="Soltis D."/>
            <person name="Soltis P."/>
            <person name="Zapata F."/>
        </authorList>
    </citation>
    <scope>NUCLEOTIDE SEQUENCE</scope>
    <source>
        <strain evidence="4">UCBG92.1500</strain>
        <tissue evidence="4">Leaf</tissue>
    </source>
</reference>
<sequence>MMALERIEFSFVDLWVQLHCVPLGMFCFNMAALIGKAFGQFTNLATSSLLLQGSVASDNSLELVYGTDNEDSVASSEDLTIELDGGAVNLAHSMASTSSPESSGSEFFSAGSSNSLISISGDDVSPPLSHVGDAVLGGQLGDDADVATAQDAHVLGPTMVNPAKPMPPPADPLSDDSSVPLLDFGEPHAGLVPEAPLSDPPLIRLPLNLFWKLLGDFLARNVPPTPPQPPHLGLSIECCQGGVPATLQLCIGRSCLIFQLRHSEIPESLKNFLRNPNFHFVCIGMRSDIDKLGRNFGLAVTNAVDVRGAAAEEYESRVLRDAGLKDLTRRVLGKEFQKPPSVTSSGWDNR</sequence>
<dbReference type="Pfam" id="PF01612">
    <property type="entry name" value="DNA_pol_A_exo1"/>
    <property type="match status" value="1"/>
</dbReference>
<feature type="domain" description="3'-5' exonuclease" evidence="3">
    <location>
        <begin position="253"/>
        <end position="338"/>
    </location>
</feature>
<dbReference type="GO" id="GO:0005634">
    <property type="term" value="C:nucleus"/>
    <property type="evidence" value="ECO:0007669"/>
    <property type="project" value="TreeGrafter"/>
</dbReference>
<evidence type="ECO:0000256" key="1">
    <source>
        <dbReference type="ARBA" id="ARBA00022722"/>
    </source>
</evidence>
<comment type="caution">
    <text evidence="4">The sequence shown here is derived from an EMBL/GenBank/DDBJ whole genome shotgun (WGS) entry which is preliminary data.</text>
</comment>
<evidence type="ECO:0000259" key="3">
    <source>
        <dbReference type="Pfam" id="PF01612"/>
    </source>
</evidence>
<evidence type="ECO:0000313" key="4">
    <source>
        <dbReference type="EMBL" id="KAK2967771.1"/>
    </source>
</evidence>
<gene>
    <name evidence="4" type="ORF">RJ640_022293</name>
</gene>
<dbReference type="GO" id="GO:0005737">
    <property type="term" value="C:cytoplasm"/>
    <property type="evidence" value="ECO:0007669"/>
    <property type="project" value="TreeGrafter"/>
</dbReference>
<proteinExistence type="predicted"/>